<evidence type="ECO:0000259" key="2">
    <source>
        <dbReference type="Pfam" id="PF25318"/>
    </source>
</evidence>
<organism evidence="3 4">
    <name type="scientific">Rhizophagus irregularis</name>
    <dbReference type="NCBI Taxonomy" id="588596"/>
    <lineage>
        <taxon>Eukaryota</taxon>
        <taxon>Fungi</taxon>
        <taxon>Fungi incertae sedis</taxon>
        <taxon>Mucoromycota</taxon>
        <taxon>Glomeromycotina</taxon>
        <taxon>Glomeromycetes</taxon>
        <taxon>Glomerales</taxon>
        <taxon>Glomeraceae</taxon>
        <taxon>Rhizophagus</taxon>
    </lineage>
</organism>
<comment type="caution">
    <text evidence="3">The sequence shown here is derived from an EMBL/GenBank/DDBJ whole genome shotgun (WGS) entry which is preliminary data.</text>
</comment>
<proteinExistence type="predicted"/>
<dbReference type="OrthoDB" id="5597783at2759"/>
<dbReference type="InterPro" id="IPR057511">
    <property type="entry name" value="WH_GDS1"/>
</dbReference>
<feature type="domain" description="GDS1 winged helix" evidence="2">
    <location>
        <begin position="32"/>
        <end position="121"/>
    </location>
</feature>
<accession>A0A915Z9V3</accession>
<reference evidence="3" key="1">
    <citation type="submission" date="2020-05" db="EMBL/GenBank/DDBJ databases">
        <authorList>
            <person name="Rincon C."/>
            <person name="Sanders R I."/>
            <person name="Robbins C."/>
            <person name="Chaturvedi A."/>
        </authorList>
    </citation>
    <scope>NUCLEOTIDE SEQUENCE</scope>
    <source>
        <strain evidence="3">CHB12</strain>
    </source>
</reference>
<sequence length="380" mass="42983">MFLMQSISLQDNKSEVNRIVEEIYSKIQYTINPIDASDRVLVAIIKALISLNNDPSSPRQLAACIQKHGFTQLGGQTPYATVSGHISTHFSRVRNQVVPNPIIGKQPHPTIAKRSLYYFLDPDNILRELLKEYFSIDENLQTQLTPSSPVKSESDVSIINGNQYCAETPPSTPSSMKDIEEDDDDVINKPISDSDNTETYKSEVEPSTAPHGTMDDVIGKKNFIEGMNGVTPPSSPPNYLTFPQYLPEITQRNPGSPRVPLTPDIHITKINGLEVFTTRIKTLQNIIILLRRVDNNYVDKYSLLQVGGRRPRNSDRKWIMLEEAQSIAIELNIEQTLGIFLYSRLSDYFDFDLDYATINNGCCYPLAYWFQCVNPKIFVE</sequence>
<gene>
    <name evidence="3" type="ORF">CHRIB12_LOCUS10881</name>
</gene>
<name>A0A915Z9V3_9GLOM</name>
<evidence type="ECO:0000313" key="3">
    <source>
        <dbReference type="EMBL" id="CAB5366454.1"/>
    </source>
</evidence>
<evidence type="ECO:0000313" key="4">
    <source>
        <dbReference type="Proteomes" id="UP000684084"/>
    </source>
</evidence>
<dbReference type="VEuPathDB" id="FungiDB:RhiirFUN_015772"/>
<feature type="region of interest" description="Disordered" evidence="1">
    <location>
        <begin position="187"/>
        <end position="215"/>
    </location>
</feature>
<dbReference type="Proteomes" id="UP000684084">
    <property type="component" value="Unassembled WGS sequence"/>
</dbReference>
<dbReference type="AlphaFoldDB" id="A0A915Z9V3"/>
<dbReference type="Pfam" id="PF25318">
    <property type="entry name" value="WHD_GDS1"/>
    <property type="match status" value="1"/>
</dbReference>
<evidence type="ECO:0000256" key="1">
    <source>
        <dbReference type="SAM" id="MobiDB-lite"/>
    </source>
</evidence>
<dbReference type="EMBL" id="CAGKOT010000022">
    <property type="protein sequence ID" value="CAB5366454.1"/>
    <property type="molecule type" value="Genomic_DNA"/>
</dbReference>
<protein>
    <recommendedName>
        <fullName evidence="2">GDS1 winged helix domain-containing protein</fullName>
    </recommendedName>
</protein>